<evidence type="ECO:0000313" key="11">
    <source>
        <dbReference type="Proteomes" id="UP000516181"/>
    </source>
</evidence>
<dbReference type="EMBL" id="CAJOXS020000001">
    <property type="protein sequence ID" value="CAH5997450.1"/>
    <property type="molecule type" value="Genomic_DNA"/>
</dbReference>
<proteinExistence type="predicted"/>
<reference evidence="2" key="5">
    <citation type="submission" date="2022-05" db="EMBL/GenBank/DDBJ databases">
        <authorList>
            <person name="Alioto T."/>
            <person name="Alioto T."/>
            <person name="Gomez Garrido J."/>
        </authorList>
    </citation>
    <scope>NUCLEOTIDE SEQUENCE</scope>
    <source>
        <strain evidence="2">0</strain>
    </source>
</reference>
<sequence length="52" mass="5763">MQYILTGVLVLIISGLAIHGLTLVFERVYKALFYKLASVDHAASKVKTKVSR</sequence>
<feature type="transmembrane region" description="Helical" evidence="1">
    <location>
        <begin position="6"/>
        <end position="25"/>
    </location>
</feature>
<evidence type="ECO:0000256" key="1">
    <source>
        <dbReference type="SAM" id="Phobius"/>
    </source>
</evidence>
<evidence type="ECO:0000313" key="12">
    <source>
        <dbReference type="Proteomes" id="UP000789617"/>
    </source>
</evidence>
<dbReference type="AlphaFoldDB" id="A0A087FHF7"/>
<evidence type="ECO:0000313" key="9">
    <source>
        <dbReference type="Proteomes" id="UP000234473"/>
    </source>
</evidence>
<evidence type="ECO:0000313" key="3">
    <source>
        <dbReference type="EMBL" id="MEC6057750.1"/>
    </source>
</evidence>
<reference evidence="6 11" key="4">
    <citation type="submission" date="2020-08" db="EMBL/GenBank/DDBJ databases">
        <title>Complete genome sequence of Klebsiella pneumoniae KP2757.</title>
        <authorList>
            <person name="Zhang X."/>
        </authorList>
    </citation>
    <scope>NUCLEOTIDE SEQUENCE [LARGE SCALE GENOMIC DNA]</scope>
    <source>
        <strain evidence="6 11">KP2757</strain>
    </source>
</reference>
<keyword evidence="1" id="KW-0812">Transmembrane</keyword>
<dbReference type="Proteomes" id="UP000234412">
    <property type="component" value="Unassembled WGS sequence"/>
</dbReference>
<dbReference type="Proteomes" id="UP001176846">
    <property type="component" value="Unassembled WGS sequence"/>
</dbReference>
<accession>A0A087FHF7</accession>
<dbReference type="KEGG" id="kpk:A593_22215"/>
<evidence type="ECO:0000313" key="2">
    <source>
        <dbReference type="EMBL" id="CAH5997450.1"/>
    </source>
</evidence>
<dbReference type="EMBL" id="PICB01002276">
    <property type="protein sequence ID" value="PLP39217.1"/>
    <property type="molecule type" value="Genomic_DNA"/>
</dbReference>
<dbReference type="EMBL" id="CP060807">
    <property type="protein sequence ID" value="QNP22621.1"/>
    <property type="molecule type" value="Genomic_DNA"/>
</dbReference>
<protein>
    <submittedName>
        <fullName evidence="5">Phosphatidate cytidylyltransferase</fullName>
    </submittedName>
</protein>
<keyword evidence="1" id="KW-0472">Membrane</keyword>
<dbReference type="Proteomes" id="UP000789617">
    <property type="component" value="Unassembled WGS sequence"/>
</dbReference>
<reference evidence="7 10" key="3">
    <citation type="submission" date="2018-08" db="EMBL/GenBank/DDBJ databases">
        <authorList>
            <consortium name="Pathogen Informatics"/>
        </authorList>
    </citation>
    <scope>NUCLEOTIDE SEQUENCE [LARGE SCALE GENOMIC DNA]</scope>
    <source>
        <strain evidence="7 10">EuSCAPE_TR218</strain>
    </source>
</reference>
<dbReference type="EMBL" id="JARTTN020000001">
    <property type="protein sequence ID" value="MEC6057750.1"/>
    <property type="molecule type" value="Genomic_DNA"/>
</dbReference>
<reference evidence="3" key="6">
    <citation type="journal article" date="2023" name="Nat. Commun.">
        <title>Genomic dissection of endemic carbapenem resistance reveals metallo-beta-lactamase dissemination through clonal, plasmid and integron transfer.</title>
        <authorList>
            <person name="Macesic N."/>
            <person name="Hawkey J."/>
            <person name="Vezina B."/>
            <person name="Wisniewski J.A."/>
            <person name="Cottingham H."/>
            <person name="Blakeway L.V."/>
            <person name="Harshegyi T."/>
            <person name="Pragastis K."/>
            <person name="Badoordeen G.Z."/>
            <person name="Dennison A."/>
            <person name="Spelman D.W."/>
            <person name="Jenney A.W.J."/>
            <person name="Peleg A.Y."/>
        </authorList>
    </citation>
    <scope>NUCLEOTIDE SEQUENCE</scope>
    <source>
        <strain evidence="3">CPO071</strain>
    </source>
</reference>
<evidence type="ECO:0000313" key="10">
    <source>
        <dbReference type="Proteomes" id="UP000258928"/>
    </source>
</evidence>
<reference evidence="8 9" key="1">
    <citation type="submission" date="2017-11" db="EMBL/GenBank/DDBJ databases">
        <authorList>
            <person name="Han C.G."/>
        </authorList>
    </citation>
    <scope>NUCLEOTIDE SEQUENCE [LARGE SCALE GENOMIC DNA]</scope>
    <source>
        <strain evidence="5 9">A5</strain>
        <strain evidence="4 8">A8</strain>
    </source>
</reference>
<keyword evidence="1" id="KW-1133">Transmembrane helix</keyword>
<organism evidence="5 9">
    <name type="scientific">Klebsiella variicola</name>
    <dbReference type="NCBI Taxonomy" id="244366"/>
    <lineage>
        <taxon>Bacteria</taxon>
        <taxon>Pseudomonadati</taxon>
        <taxon>Pseudomonadota</taxon>
        <taxon>Gammaproteobacteria</taxon>
        <taxon>Enterobacterales</taxon>
        <taxon>Enterobacteriaceae</taxon>
        <taxon>Klebsiella/Raoultella group</taxon>
        <taxon>Klebsiella</taxon>
        <taxon>Klebsiella pneumoniae complex</taxon>
    </lineage>
</organism>
<dbReference type="Proteomes" id="UP000258928">
    <property type="component" value="Unassembled WGS sequence"/>
</dbReference>
<keyword evidence="5" id="KW-0808">Transferase</keyword>
<reference evidence="3" key="7">
    <citation type="submission" date="2024-01" db="EMBL/GenBank/DDBJ databases">
        <authorList>
            <person name="Macesic N."/>
        </authorList>
    </citation>
    <scope>NUCLEOTIDE SEQUENCE</scope>
    <source>
        <strain evidence="3">CPO071</strain>
    </source>
</reference>
<gene>
    <name evidence="2" type="ORF">AN2335V1_1098</name>
    <name evidence="5" type="ORF">CWM98_30610</name>
    <name evidence="4" type="ORF">CWN47_22725</name>
    <name evidence="6" type="ORF">IAP99_14315</name>
    <name evidence="3" type="ORF">QAB22_014605</name>
    <name evidence="7" type="ORF">SAMEA3729809_00714</name>
</gene>
<evidence type="ECO:0000313" key="4">
    <source>
        <dbReference type="EMBL" id="PLM92295.1"/>
    </source>
</evidence>
<evidence type="ECO:0000313" key="8">
    <source>
        <dbReference type="Proteomes" id="UP000234412"/>
    </source>
</evidence>
<keyword evidence="5" id="KW-0548">Nucleotidyltransferase</keyword>
<dbReference type="EMBL" id="UKAS01000002">
    <property type="protein sequence ID" value="SXF92016.1"/>
    <property type="molecule type" value="Genomic_DNA"/>
</dbReference>
<name>A0A087FHF7_KLEVA</name>
<dbReference type="KEGG" id="kpe:KPK_2923"/>
<dbReference type="KEGG" id="kvd:KR75_20035"/>
<dbReference type="Proteomes" id="UP000516181">
    <property type="component" value="Chromosome"/>
</dbReference>
<dbReference type="RefSeq" id="WP_012541886.1">
    <property type="nucleotide sequence ID" value="NC_011283.1"/>
</dbReference>
<evidence type="ECO:0000313" key="6">
    <source>
        <dbReference type="EMBL" id="QNP22621.1"/>
    </source>
</evidence>
<evidence type="ECO:0000313" key="5">
    <source>
        <dbReference type="EMBL" id="PLP39217.1"/>
    </source>
</evidence>
<reference evidence="8 9" key="2">
    <citation type="submission" date="2018-01" db="EMBL/GenBank/DDBJ databases">
        <title>Genomic study of Klebsiella pneumoniae.</title>
        <authorList>
            <person name="Yang Y."/>
            <person name="Bicalho R."/>
        </authorList>
    </citation>
    <scope>NUCLEOTIDE SEQUENCE [LARGE SCALE GENOMIC DNA]</scope>
    <source>
        <strain evidence="5 9">A5</strain>
        <strain evidence="4 8">A8</strain>
    </source>
</reference>
<dbReference type="GO" id="GO:0016779">
    <property type="term" value="F:nucleotidyltransferase activity"/>
    <property type="evidence" value="ECO:0007669"/>
    <property type="project" value="UniProtKB-KW"/>
</dbReference>
<keyword evidence="12" id="KW-1185">Reference proteome</keyword>
<evidence type="ECO:0000313" key="7">
    <source>
        <dbReference type="EMBL" id="SXF92016.1"/>
    </source>
</evidence>
<accession>A0A0J4W005</accession>
<dbReference type="Proteomes" id="UP000234473">
    <property type="component" value="Unassembled WGS sequence"/>
</dbReference>
<dbReference type="EMBL" id="PIDP01000974">
    <property type="protein sequence ID" value="PLM92295.1"/>
    <property type="molecule type" value="Genomic_DNA"/>
</dbReference>